<feature type="transmembrane region" description="Helical" evidence="5">
    <location>
        <begin position="534"/>
        <end position="553"/>
    </location>
</feature>
<dbReference type="AlphaFoldDB" id="A0AAV9NWN2"/>
<feature type="transmembrane region" description="Helical" evidence="5">
    <location>
        <begin position="114"/>
        <end position="134"/>
    </location>
</feature>
<evidence type="ECO:0000256" key="3">
    <source>
        <dbReference type="ARBA" id="ARBA00022989"/>
    </source>
</evidence>
<dbReference type="InterPro" id="IPR020846">
    <property type="entry name" value="MFS_dom"/>
</dbReference>
<dbReference type="GO" id="GO:0022857">
    <property type="term" value="F:transmembrane transporter activity"/>
    <property type="evidence" value="ECO:0007669"/>
    <property type="project" value="InterPro"/>
</dbReference>
<dbReference type="Proteomes" id="UP001337655">
    <property type="component" value="Unassembled WGS sequence"/>
</dbReference>
<dbReference type="Gene3D" id="1.20.1250.20">
    <property type="entry name" value="MFS general substrate transporter like domains"/>
    <property type="match status" value="1"/>
</dbReference>
<dbReference type="CDD" id="cd06179">
    <property type="entry name" value="MFS_TRI12_like"/>
    <property type="match status" value="1"/>
</dbReference>
<dbReference type="EMBL" id="JAVRRT010000028">
    <property type="protein sequence ID" value="KAK5163112.1"/>
    <property type="molecule type" value="Genomic_DNA"/>
</dbReference>
<evidence type="ECO:0000259" key="6">
    <source>
        <dbReference type="PROSITE" id="PS50850"/>
    </source>
</evidence>
<dbReference type="SUPFAM" id="SSF103473">
    <property type="entry name" value="MFS general substrate transporter"/>
    <property type="match status" value="1"/>
</dbReference>
<dbReference type="PANTHER" id="PTHR23501">
    <property type="entry name" value="MAJOR FACILITATOR SUPERFAMILY"/>
    <property type="match status" value="1"/>
</dbReference>
<dbReference type="RefSeq" id="XP_064653660.1">
    <property type="nucleotide sequence ID" value="XM_064808112.1"/>
</dbReference>
<feature type="transmembrane region" description="Helical" evidence="5">
    <location>
        <begin position="140"/>
        <end position="159"/>
    </location>
</feature>
<feature type="transmembrane region" description="Helical" evidence="5">
    <location>
        <begin position="83"/>
        <end position="102"/>
    </location>
</feature>
<reference evidence="7 8" key="1">
    <citation type="submission" date="2023-08" db="EMBL/GenBank/DDBJ databases">
        <title>Black Yeasts Isolated from many extreme environments.</title>
        <authorList>
            <person name="Coleine C."/>
            <person name="Stajich J.E."/>
            <person name="Selbmann L."/>
        </authorList>
    </citation>
    <scope>NUCLEOTIDE SEQUENCE [LARGE SCALE GENOMIC DNA]</scope>
    <source>
        <strain evidence="7 8">CCFEE 5935</strain>
    </source>
</reference>
<accession>A0AAV9NWN2</accession>
<keyword evidence="8" id="KW-1185">Reference proteome</keyword>
<feature type="transmembrane region" description="Helical" evidence="5">
    <location>
        <begin position="246"/>
        <end position="265"/>
    </location>
</feature>
<comment type="caution">
    <text evidence="7">The sequence shown here is derived from an EMBL/GenBank/DDBJ whole genome shotgun (WGS) entry which is preliminary data.</text>
</comment>
<dbReference type="GO" id="GO:0005886">
    <property type="term" value="C:plasma membrane"/>
    <property type="evidence" value="ECO:0007669"/>
    <property type="project" value="TreeGrafter"/>
</dbReference>
<feature type="transmembrane region" description="Helical" evidence="5">
    <location>
        <begin position="315"/>
        <end position="337"/>
    </location>
</feature>
<feature type="transmembrane region" description="Helical" evidence="5">
    <location>
        <begin position="48"/>
        <end position="77"/>
    </location>
</feature>
<keyword evidence="2 5" id="KW-0812">Transmembrane</keyword>
<keyword evidence="4 5" id="KW-0472">Membrane</keyword>
<evidence type="ECO:0000256" key="2">
    <source>
        <dbReference type="ARBA" id="ARBA00022692"/>
    </source>
</evidence>
<name>A0AAV9NWN2_9PEZI</name>
<organism evidence="7 8">
    <name type="scientific">Saxophila tyrrhenica</name>
    <dbReference type="NCBI Taxonomy" id="1690608"/>
    <lineage>
        <taxon>Eukaryota</taxon>
        <taxon>Fungi</taxon>
        <taxon>Dikarya</taxon>
        <taxon>Ascomycota</taxon>
        <taxon>Pezizomycotina</taxon>
        <taxon>Dothideomycetes</taxon>
        <taxon>Dothideomycetidae</taxon>
        <taxon>Mycosphaerellales</taxon>
        <taxon>Extremaceae</taxon>
        <taxon>Saxophila</taxon>
    </lineage>
</organism>
<dbReference type="InterPro" id="IPR011701">
    <property type="entry name" value="MFS"/>
</dbReference>
<dbReference type="Pfam" id="PF07690">
    <property type="entry name" value="MFS_1"/>
    <property type="match status" value="1"/>
</dbReference>
<gene>
    <name evidence="7" type="ORF">LTR77_010896</name>
</gene>
<evidence type="ECO:0000313" key="8">
    <source>
        <dbReference type="Proteomes" id="UP001337655"/>
    </source>
</evidence>
<dbReference type="InterPro" id="IPR036259">
    <property type="entry name" value="MFS_trans_sf"/>
</dbReference>
<evidence type="ECO:0000256" key="1">
    <source>
        <dbReference type="ARBA" id="ARBA00004141"/>
    </source>
</evidence>
<keyword evidence="3 5" id="KW-1133">Transmembrane helix</keyword>
<protein>
    <recommendedName>
        <fullName evidence="6">Major facilitator superfamily (MFS) profile domain-containing protein</fullName>
    </recommendedName>
</protein>
<feature type="transmembrane region" description="Helical" evidence="5">
    <location>
        <begin position="383"/>
        <end position="402"/>
    </location>
</feature>
<proteinExistence type="predicted"/>
<evidence type="ECO:0000256" key="4">
    <source>
        <dbReference type="ARBA" id="ARBA00023136"/>
    </source>
</evidence>
<evidence type="ECO:0000256" key="5">
    <source>
        <dbReference type="SAM" id="Phobius"/>
    </source>
</evidence>
<dbReference type="PROSITE" id="PS50850">
    <property type="entry name" value="MFS"/>
    <property type="match status" value="1"/>
</dbReference>
<feature type="transmembrane region" description="Helical" evidence="5">
    <location>
        <begin position="277"/>
        <end position="294"/>
    </location>
</feature>
<dbReference type="PANTHER" id="PTHR23501:SF195">
    <property type="entry name" value="PEP5"/>
    <property type="match status" value="1"/>
</dbReference>
<comment type="subcellular location">
    <subcellularLocation>
        <location evidence="1">Membrane</location>
        <topology evidence="1">Multi-pass membrane protein</topology>
    </subcellularLocation>
</comment>
<dbReference type="GeneID" id="89932220"/>
<feature type="transmembrane region" description="Helical" evidence="5">
    <location>
        <begin position="206"/>
        <end position="225"/>
    </location>
</feature>
<evidence type="ECO:0000313" key="7">
    <source>
        <dbReference type="EMBL" id="KAK5163112.1"/>
    </source>
</evidence>
<feature type="domain" description="Major facilitator superfamily (MFS) profile" evidence="6">
    <location>
        <begin position="47"/>
        <end position="564"/>
    </location>
</feature>
<feature type="transmembrane region" description="Helical" evidence="5">
    <location>
        <begin position="357"/>
        <end position="376"/>
    </location>
</feature>
<sequence length="581" mass="61926">MASEKTDHAHMEVEQKSRDYGNLEKEAPMLHVAEYQQAQHIDLTWRSWLVVLISCFAIMAQVFVVVAAGSVIAFIIADLGDPSIAGWIIQGPLLMQSVLSPIVGRLSDVLDRKYMASIPPLIAFMGACICAKATSMKMLIGGGIPIGVTLATISIVQAIPAEVLPLKYRALANGFAFLGGAVGGLVGSLGAGGLTNRSPSGWRGIFWMQAAFHLFTALGFLLFYWPKKNPDRPRLTFKQILWEIDPIGSVLFISAATLLLLAFDWAGGAYGWSDPHVAAPLGIGFGLFVLFGLYEWKGRSDGIVAHVFFKGSPNFALSCFAFGVEGWIFYSAVNSITPQIVLHLGFETSSWIISLRQLVYNVITILASIPITLYATKYKDLKWPLLITFTFFLITTICYANITPSWNKAQIGLNVISAIGQSGPLTLLVALIQFTAPHAYLSTATGLGFSARAIGGAFGSAVLDAIINGKLSSTLNDKIADAAVGAGLPKSSVGQFLEAMAAGEGVEDVPGATRGVVGAAAEASEWAYARAYNLAWWSIVPFVVIAIVAVACLKGVAELMTERVEGSVEKAAPAEEGKAVA</sequence>
<dbReference type="InterPro" id="IPR053791">
    <property type="entry name" value="MFS_Tri12-like"/>
</dbReference>
<feature type="transmembrane region" description="Helical" evidence="5">
    <location>
        <begin position="171"/>
        <end position="194"/>
    </location>
</feature>